<dbReference type="PROSITE" id="PS50175">
    <property type="entry name" value="ASP_PROT_RETROV"/>
    <property type="match status" value="1"/>
</dbReference>
<evidence type="ECO:0000313" key="5">
    <source>
        <dbReference type="EMBL" id="AWB66523.1"/>
    </source>
</evidence>
<dbReference type="PROSITE" id="PS00141">
    <property type="entry name" value="ASP_PROTEASE"/>
    <property type="match status" value="1"/>
</dbReference>
<feature type="region of interest" description="Disordered" evidence="2">
    <location>
        <begin position="63"/>
        <end position="86"/>
    </location>
</feature>
<dbReference type="InterPro" id="IPR011990">
    <property type="entry name" value="TPR-like_helical_dom_sf"/>
</dbReference>
<dbReference type="InterPro" id="IPR001969">
    <property type="entry name" value="Aspartic_peptidase_AS"/>
</dbReference>
<feature type="transmembrane region" description="Helical" evidence="3">
    <location>
        <begin position="21"/>
        <end position="41"/>
    </location>
</feature>
<evidence type="ECO:0000259" key="4">
    <source>
        <dbReference type="PROSITE" id="PS50175"/>
    </source>
</evidence>
<evidence type="ECO:0000313" key="6">
    <source>
        <dbReference type="Proteomes" id="UP000244441"/>
    </source>
</evidence>
<evidence type="ECO:0000256" key="3">
    <source>
        <dbReference type="SAM" id="Phobius"/>
    </source>
</evidence>
<feature type="domain" description="Peptidase A2" evidence="4">
    <location>
        <begin position="328"/>
        <end position="343"/>
    </location>
</feature>
<evidence type="ECO:0000256" key="2">
    <source>
        <dbReference type="SAM" id="MobiDB-lite"/>
    </source>
</evidence>
<dbReference type="GO" id="GO:0006508">
    <property type="term" value="P:proteolysis"/>
    <property type="evidence" value="ECO:0007669"/>
    <property type="project" value="InterPro"/>
</dbReference>
<keyword evidence="6" id="KW-1185">Reference proteome</keyword>
<dbReference type="Pfam" id="PF13650">
    <property type="entry name" value="Asp_protease_2"/>
    <property type="match status" value="1"/>
</dbReference>
<dbReference type="CDD" id="cd05483">
    <property type="entry name" value="retropepsin_like_bacteria"/>
    <property type="match status" value="1"/>
</dbReference>
<dbReference type="GO" id="GO:0004190">
    <property type="term" value="F:aspartic-type endopeptidase activity"/>
    <property type="evidence" value="ECO:0007669"/>
    <property type="project" value="InterPro"/>
</dbReference>
<keyword evidence="3" id="KW-0472">Membrane</keyword>
<dbReference type="InterPro" id="IPR001995">
    <property type="entry name" value="Peptidase_A2_cat"/>
</dbReference>
<dbReference type="EMBL" id="CP026604">
    <property type="protein sequence ID" value="AWB66523.1"/>
    <property type="molecule type" value="Genomic_DNA"/>
</dbReference>
<keyword evidence="3" id="KW-0812">Transmembrane</keyword>
<dbReference type="AlphaFoldDB" id="A0A2S0VQN3"/>
<accession>A0A2S0VQN3</accession>
<gene>
    <name evidence="5" type="ORF">C2869_08820</name>
</gene>
<name>A0A2S0VQN3_9ALTE</name>
<keyword evidence="3" id="KW-1133">Transmembrane helix</keyword>
<dbReference type="InterPro" id="IPR021109">
    <property type="entry name" value="Peptidase_aspartic_dom_sf"/>
</dbReference>
<dbReference type="SUPFAM" id="SSF50630">
    <property type="entry name" value="Acid proteases"/>
    <property type="match status" value="1"/>
</dbReference>
<sequence length="433" mass="49412">MFQLASHGKTVFVISIKVWIMFSRLLACALLLSLSANFMLWQQLKFQDERGSKQEHILLPHHANPMSLKPSDPQQKALNSSTSANQTQQTAQFSRTTLNSQQVIQQAEAAFQRADYYVAVDLLQDVQQLDEIHASNHFSQLKNTWLDSLATWINQQNIEQSSQFLAAMLNYYPHDKAFMPLQAELHVVTGNILEAVRVYDDLLPYAENQSEVDAWLQTSAKLVIRQVESLVTRAQWHELIDFIDIVEVLNEQLIATPAWKIEALIALQNYAEAEYQLEILSHQPEFNVLVDELRGKIIRLQAESIAIPIQVLNNQMAVTARLDEESDVKLLIDTGAAMTVISDAAFQRLRSRMTFDFVREQRMNTAGGYASADIYRINLLSLQDARVTPIQIAVMPLNLNHGLEGLLGMNFLRFYQFHFERQQNTLWLKANGT</sequence>
<protein>
    <recommendedName>
        <fullName evidence="4">Peptidase A2 domain-containing protein</fullName>
    </recommendedName>
</protein>
<organism evidence="5 6">
    <name type="scientific">Saccharobesus litoralis</name>
    <dbReference type="NCBI Taxonomy" id="2172099"/>
    <lineage>
        <taxon>Bacteria</taxon>
        <taxon>Pseudomonadati</taxon>
        <taxon>Pseudomonadota</taxon>
        <taxon>Gammaproteobacteria</taxon>
        <taxon>Alteromonadales</taxon>
        <taxon>Alteromonadaceae</taxon>
        <taxon>Saccharobesus</taxon>
    </lineage>
</organism>
<keyword evidence="1" id="KW-0378">Hydrolase</keyword>
<dbReference type="Gene3D" id="1.25.40.10">
    <property type="entry name" value="Tetratricopeptide repeat domain"/>
    <property type="match status" value="1"/>
</dbReference>
<dbReference type="KEGG" id="cate:C2869_08820"/>
<dbReference type="InterPro" id="IPR034122">
    <property type="entry name" value="Retropepsin-like_bacterial"/>
</dbReference>
<dbReference type="Gene3D" id="2.40.70.10">
    <property type="entry name" value="Acid Proteases"/>
    <property type="match status" value="1"/>
</dbReference>
<dbReference type="Proteomes" id="UP000244441">
    <property type="component" value="Chromosome"/>
</dbReference>
<evidence type="ECO:0000256" key="1">
    <source>
        <dbReference type="ARBA" id="ARBA00022801"/>
    </source>
</evidence>
<proteinExistence type="predicted"/>
<reference evidence="5 6" key="1">
    <citation type="submission" date="2018-01" db="EMBL/GenBank/DDBJ databases">
        <title>Genome sequence of a Cantenovulum-like bacteria.</title>
        <authorList>
            <person name="Tan W.R."/>
            <person name="Lau N.-S."/>
            <person name="Go F."/>
            <person name="Amirul A.-A.A."/>
        </authorList>
    </citation>
    <scope>NUCLEOTIDE SEQUENCE [LARGE SCALE GENOMIC DNA]</scope>
    <source>
        <strain evidence="5 6">CCB-QB4</strain>
    </source>
</reference>